<dbReference type="SUPFAM" id="SSF53697">
    <property type="entry name" value="SIS domain"/>
    <property type="match status" value="1"/>
</dbReference>
<dbReference type="InterPro" id="IPR047640">
    <property type="entry name" value="RpiR-like"/>
</dbReference>
<dbReference type="GO" id="GO:0003677">
    <property type="term" value="F:DNA binding"/>
    <property type="evidence" value="ECO:0007669"/>
    <property type="project" value="InterPro"/>
</dbReference>
<evidence type="ECO:0000259" key="1">
    <source>
        <dbReference type="PROSITE" id="PS51071"/>
    </source>
</evidence>
<dbReference type="InterPro" id="IPR000281">
    <property type="entry name" value="HTH_RpiR"/>
</dbReference>
<dbReference type="InterPro" id="IPR036388">
    <property type="entry name" value="WH-like_DNA-bd_sf"/>
</dbReference>
<comment type="caution">
    <text evidence="2">The sequence shown here is derived from an EMBL/GenBank/DDBJ whole genome shotgun (WGS) entry which is preliminary data.</text>
</comment>
<dbReference type="Pfam" id="PF01418">
    <property type="entry name" value="HTH_6"/>
    <property type="match status" value="1"/>
</dbReference>
<dbReference type="SUPFAM" id="SSF46689">
    <property type="entry name" value="Homeodomain-like"/>
    <property type="match status" value="1"/>
</dbReference>
<dbReference type="PROSITE" id="PS00356">
    <property type="entry name" value="HTH_LACI_1"/>
    <property type="match status" value="1"/>
</dbReference>
<gene>
    <name evidence="2" type="ORF">PM738_11700</name>
</gene>
<protein>
    <submittedName>
        <fullName evidence="2">MurR/RpiR family transcriptional regulator</fullName>
    </submittedName>
</protein>
<dbReference type="InterPro" id="IPR009057">
    <property type="entry name" value="Homeodomain-like_sf"/>
</dbReference>
<dbReference type="Gene3D" id="1.10.10.10">
    <property type="entry name" value="Winged helix-like DNA-binding domain superfamily/Winged helix DNA-binding domain"/>
    <property type="match status" value="1"/>
</dbReference>
<dbReference type="AlphaFoldDB" id="A0A9Q2WX04"/>
<dbReference type="InterPro" id="IPR046348">
    <property type="entry name" value="SIS_dom_sf"/>
</dbReference>
<dbReference type="RefSeq" id="WP_008791914.1">
    <property type="nucleotide sequence ID" value="NZ_AP031443.1"/>
</dbReference>
<proteinExistence type="predicted"/>
<dbReference type="GO" id="GO:1901135">
    <property type="term" value="P:carbohydrate derivative metabolic process"/>
    <property type="evidence" value="ECO:0007669"/>
    <property type="project" value="InterPro"/>
</dbReference>
<reference evidence="2" key="1">
    <citation type="submission" date="2023-01" db="EMBL/GenBank/DDBJ databases">
        <title>Human gut microbiome strain richness.</title>
        <authorList>
            <person name="Chen-Liaw A."/>
        </authorList>
    </citation>
    <scope>NUCLEOTIDE SEQUENCE</scope>
    <source>
        <strain evidence="2">1001217st2_G6_1001217B_191108</strain>
    </source>
</reference>
<dbReference type="GO" id="GO:0097367">
    <property type="term" value="F:carbohydrate derivative binding"/>
    <property type="evidence" value="ECO:0007669"/>
    <property type="project" value="InterPro"/>
</dbReference>
<dbReference type="PROSITE" id="PS51071">
    <property type="entry name" value="HTH_RPIR"/>
    <property type="match status" value="1"/>
</dbReference>
<dbReference type="PANTHER" id="PTHR30514:SF1">
    <property type="entry name" value="HTH-TYPE TRANSCRIPTIONAL REGULATOR HEXR-RELATED"/>
    <property type="match status" value="1"/>
</dbReference>
<sequence>MDEEILESFLTFIQRCNSEAVNSNDYNIIQNVFKYIGKKTFPSINELAREANVSKASISRFIKKYSFENYQQFRTLLSTQTTLLDYNLKVFLSQNILFKSNEEISEYLFQQCLDNLVATKENLDLATLLKIVQLFKESEDITFLGDEHDLDEFLLLQIKLLTSGKCAYLFKVSETKTVRSYFFNENSVVVIINVCDGFFHYHDALENAKEVGAKVIYISQDYNKEVADKVDIFYRYGVEWSINTGYVSLYYIGELLEKLCIRNF</sequence>
<evidence type="ECO:0000313" key="3">
    <source>
        <dbReference type="Proteomes" id="UP001211987"/>
    </source>
</evidence>
<dbReference type="Gene3D" id="3.40.50.10490">
    <property type="entry name" value="Glucose-6-phosphate isomerase like protein, domain 1"/>
    <property type="match status" value="1"/>
</dbReference>
<dbReference type="EMBL" id="JAQLKE010000019">
    <property type="protein sequence ID" value="MDB7084468.1"/>
    <property type="molecule type" value="Genomic_DNA"/>
</dbReference>
<dbReference type="PANTHER" id="PTHR30514">
    <property type="entry name" value="GLUCOKINASE"/>
    <property type="match status" value="1"/>
</dbReference>
<accession>A0A9Q2WX04</accession>
<dbReference type="GO" id="GO:0003700">
    <property type="term" value="F:DNA-binding transcription factor activity"/>
    <property type="evidence" value="ECO:0007669"/>
    <property type="project" value="InterPro"/>
</dbReference>
<dbReference type="Proteomes" id="UP001211987">
    <property type="component" value="Unassembled WGS sequence"/>
</dbReference>
<feature type="domain" description="HTH rpiR-type" evidence="1">
    <location>
        <begin position="8"/>
        <end position="84"/>
    </location>
</feature>
<evidence type="ECO:0000313" key="2">
    <source>
        <dbReference type="EMBL" id="MDB7084468.1"/>
    </source>
</evidence>
<name>A0A9Q2WX04_9FIRM</name>
<organism evidence="2 3">
    <name type="scientific">Thomasclavelia ramosa</name>
    <dbReference type="NCBI Taxonomy" id="1547"/>
    <lineage>
        <taxon>Bacteria</taxon>
        <taxon>Bacillati</taxon>
        <taxon>Bacillota</taxon>
        <taxon>Erysipelotrichia</taxon>
        <taxon>Erysipelotrichales</taxon>
        <taxon>Coprobacillaceae</taxon>
        <taxon>Thomasclavelia</taxon>
    </lineage>
</organism>